<evidence type="ECO:0000313" key="7">
    <source>
        <dbReference type="EMBL" id="KAK2586224.1"/>
    </source>
</evidence>
<feature type="compositionally biased region" description="Pro residues" evidence="6">
    <location>
        <begin position="103"/>
        <end position="113"/>
    </location>
</feature>
<comment type="caution">
    <text evidence="7">The sequence shown here is derived from an EMBL/GenBank/DDBJ whole genome shotgun (WGS) entry which is preliminary data.</text>
</comment>
<comment type="subcellular location">
    <subcellularLocation>
        <location evidence="1">Nucleus</location>
    </subcellularLocation>
</comment>
<evidence type="ECO:0000313" key="8">
    <source>
        <dbReference type="Proteomes" id="UP001258017"/>
    </source>
</evidence>
<proteinExistence type="predicted"/>
<evidence type="ECO:0000256" key="4">
    <source>
        <dbReference type="ARBA" id="ARBA00023163"/>
    </source>
</evidence>
<dbReference type="InterPro" id="IPR028322">
    <property type="entry name" value="PNRC-like_rgn"/>
</dbReference>
<dbReference type="InterPro" id="IPR026780">
    <property type="entry name" value="PNRC1/2"/>
</dbReference>
<feature type="compositionally biased region" description="Polar residues" evidence="6">
    <location>
        <begin position="71"/>
        <end position="94"/>
    </location>
</feature>
<sequence>MTNSTPKLNDKVERQGSPNTGGKRHHRSSSMKSSPFFHNGSGRHGKNGGSNNSSNNSSTGRLSCSPPCTGGKSTRNSPLRYDSSSPRGSPTNSFYAGAKFSEPPSPASLPKPPSHWTNNRLISSCQQSERRSCNDISNHLKMILNVQA</sequence>
<accession>A0AAD9RUK6</accession>
<evidence type="ECO:0000256" key="2">
    <source>
        <dbReference type="ARBA" id="ARBA00023015"/>
    </source>
</evidence>
<keyword evidence="3" id="KW-0010">Activator</keyword>
<evidence type="ECO:0000256" key="6">
    <source>
        <dbReference type="SAM" id="MobiDB-lite"/>
    </source>
</evidence>
<organism evidence="7 8">
    <name type="scientific">Odynerus spinipes</name>
    <dbReference type="NCBI Taxonomy" id="1348599"/>
    <lineage>
        <taxon>Eukaryota</taxon>
        <taxon>Metazoa</taxon>
        <taxon>Ecdysozoa</taxon>
        <taxon>Arthropoda</taxon>
        <taxon>Hexapoda</taxon>
        <taxon>Insecta</taxon>
        <taxon>Pterygota</taxon>
        <taxon>Neoptera</taxon>
        <taxon>Endopterygota</taxon>
        <taxon>Hymenoptera</taxon>
        <taxon>Apocrita</taxon>
        <taxon>Aculeata</taxon>
        <taxon>Vespoidea</taxon>
        <taxon>Vespidae</taxon>
        <taxon>Eumeninae</taxon>
        <taxon>Odynerus</taxon>
    </lineage>
</organism>
<dbReference type="Proteomes" id="UP001258017">
    <property type="component" value="Unassembled WGS sequence"/>
</dbReference>
<dbReference type="Pfam" id="PF15365">
    <property type="entry name" value="PNRC"/>
    <property type="match status" value="1"/>
</dbReference>
<dbReference type="EMBL" id="JAIFRP010000014">
    <property type="protein sequence ID" value="KAK2586224.1"/>
    <property type="molecule type" value="Genomic_DNA"/>
</dbReference>
<protein>
    <recommendedName>
        <fullName evidence="9">Proline-rich nuclear receptor coactivator 2</fullName>
    </recommendedName>
</protein>
<reference evidence="7" key="1">
    <citation type="submission" date="2021-08" db="EMBL/GenBank/DDBJ databases">
        <authorList>
            <person name="Misof B."/>
            <person name="Oliver O."/>
            <person name="Podsiadlowski L."/>
            <person name="Donath A."/>
            <person name="Peters R."/>
            <person name="Mayer C."/>
            <person name="Rust J."/>
            <person name="Gunkel S."/>
            <person name="Lesny P."/>
            <person name="Martin S."/>
            <person name="Oeyen J.P."/>
            <person name="Petersen M."/>
            <person name="Panagiotis P."/>
            <person name="Wilbrandt J."/>
            <person name="Tanja T."/>
        </authorList>
    </citation>
    <scope>NUCLEOTIDE SEQUENCE</scope>
    <source>
        <strain evidence="7">GBR_01_08_01A</strain>
        <tissue evidence="7">Thorax + abdomen</tissue>
    </source>
</reference>
<feature type="region of interest" description="Disordered" evidence="6">
    <location>
        <begin position="1"/>
        <end position="119"/>
    </location>
</feature>
<dbReference type="GO" id="GO:0016071">
    <property type="term" value="P:mRNA metabolic process"/>
    <property type="evidence" value="ECO:0007669"/>
    <property type="project" value="UniProtKB-ARBA"/>
</dbReference>
<reference evidence="7" key="2">
    <citation type="journal article" date="2023" name="Commun. Biol.">
        <title>Intrasexual cuticular hydrocarbon dimorphism in a wasp sheds light on hydrocarbon biosynthesis genes in Hymenoptera.</title>
        <authorList>
            <person name="Moris V.C."/>
            <person name="Podsiadlowski L."/>
            <person name="Martin S."/>
            <person name="Oeyen J.P."/>
            <person name="Donath A."/>
            <person name="Petersen M."/>
            <person name="Wilbrandt J."/>
            <person name="Misof B."/>
            <person name="Liedtke D."/>
            <person name="Thamm M."/>
            <person name="Scheiner R."/>
            <person name="Schmitt T."/>
            <person name="Niehuis O."/>
        </authorList>
    </citation>
    <scope>NUCLEOTIDE SEQUENCE</scope>
    <source>
        <strain evidence="7">GBR_01_08_01A</strain>
    </source>
</reference>
<evidence type="ECO:0000256" key="1">
    <source>
        <dbReference type="ARBA" id="ARBA00004123"/>
    </source>
</evidence>
<evidence type="ECO:0008006" key="9">
    <source>
        <dbReference type="Google" id="ProtNLM"/>
    </source>
</evidence>
<keyword evidence="5" id="KW-0539">Nucleus</keyword>
<name>A0AAD9RUK6_9HYME</name>
<dbReference type="GO" id="GO:0005634">
    <property type="term" value="C:nucleus"/>
    <property type="evidence" value="ECO:0007669"/>
    <property type="project" value="UniProtKB-SubCell"/>
</dbReference>
<keyword evidence="8" id="KW-1185">Reference proteome</keyword>
<gene>
    <name evidence="7" type="ORF">KPH14_001482</name>
</gene>
<evidence type="ECO:0000256" key="5">
    <source>
        <dbReference type="ARBA" id="ARBA00023242"/>
    </source>
</evidence>
<dbReference type="PANTHER" id="PTHR15405">
    <property type="entry name" value="PROLINE-RICH NUCLEAR RECEPTOR COACTIVATOR"/>
    <property type="match status" value="1"/>
</dbReference>
<evidence type="ECO:0000256" key="3">
    <source>
        <dbReference type="ARBA" id="ARBA00023159"/>
    </source>
</evidence>
<dbReference type="AlphaFoldDB" id="A0AAD9RUK6"/>
<feature type="compositionally biased region" description="Low complexity" evidence="6">
    <location>
        <begin position="49"/>
        <end position="60"/>
    </location>
</feature>
<keyword evidence="2" id="KW-0805">Transcription regulation</keyword>
<keyword evidence="4" id="KW-0804">Transcription</keyword>